<keyword evidence="4 6" id="KW-0472">Membrane</keyword>
<feature type="transmembrane region" description="Helical" evidence="6">
    <location>
        <begin position="464"/>
        <end position="484"/>
    </location>
</feature>
<dbReference type="InterPro" id="IPR050367">
    <property type="entry name" value="APC_superfamily"/>
</dbReference>
<keyword evidence="2 6" id="KW-0812">Transmembrane</keyword>
<protein>
    <submittedName>
        <fullName evidence="8">APC family permease</fullName>
    </submittedName>
</protein>
<feature type="transmembrane region" description="Helical" evidence="6">
    <location>
        <begin position="204"/>
        <end position="223"/>
    </location>
</feature>
<feature type="transmembrane region" description="Helical" evidence="6">
    <location>
        <begin position="425"/>
        <end position="452"/>
    </location>
</feature>
<reference evidence="8 9" key="1">
    <citation type="submission" date="2023-05" db="EMBL/GenBank/DDBJ databases">
        <title>Streptantibioticus silvisoli sp. nov., acidotolerant actinomycetes 1 from pine litter.</title>
        <authorList>
            <person name="Swiecimska M."/>
            <person name="Golinska P."/>
            <person name="Sangal V."/>
            <person name="Wachnowicz B."/>
            <person name="Goodfellow M."/>
        </authorList>
    </citation>
    <scope>NUCLEOTIDE SEQUENCE [LARGE SCALE GENOMIC DNA]</scope>
    <source>
        <strain evidence="8 9">DSM 42109</strain>
    </source>
</reference>
<feature type="region of interest" description="Disordered" evidence="5">
    <location>
        <begin position="1"/>
        <end position="41"/>
    </location>
</feature>
<dbReference type="PANTHER" id="PTHR42770:SF16">
    <property type="entry name" value="AMINO ACID PERMEASE"/>
    <property type="match status" value="1"/>
</dbReference>
<evidence type="ECO:0000256" key="1">
    <source>
        <dbReference type="ARBA" id="ARBA00004141"/>
    </source>
</evidence>
<sequence>MLRDPAGDAEPNGGAEPNGSAEPVGDPGLDGSAGLAGGGAEPAAEARAPAAPARLTGRLGTGSIVFMVIAAAAPLTVVGGNVPLAIANGPGAGAPVGFALASLILLIFAVGFVTMTPYVRQAGAFYAYATRGLGDRIGMGTAAVALVTYTAIQAGVYGYLGWAVNSVLADFGGPTGTPWWVWSLAAVGVVAFLGYRHIELSSKVLGVALVLEIAVVAVLDAVILGQGGDSGVNADSFTPDAALSGPLGVAVLFALTGFIGFESTAVFRSEARDPDRTIPRATYCAVLVIGAFYTLSCWALVLGAGTDKVSAVAGKSLADGGNMLMDAAGAYVGTALRDVMQVLLLTSLFACVLSFHNVIARYAFTLSGQGSGLPGQGSGTGVLRRLGAVHPRHRSPYVSSLAQTGTAVVLVLLFAALGVEPLVGVFGSMAGVSTVGMVLLMLTTSIAVLAFFARHRDLAAGRTWHTRIAPLLAVAGLLTGLWLVVSNFTLITGGSVGVSVALGAIPFAAFLAGCAGRAYRAMGTR</sequence>
<feature type="transmembrane region" description="Helical" evidence="6">
    <location>
        <begin position="64"/>
        <end position="86"/>
    </location>
</feature>
<dbReference type="Gene3D" id="1.20.1740.10">
    <property type="entry name" value="Amino acid/polyamine transporter I"/>
    <property type="match status" value="1"/>
</dbReference>
<comment type="caution">
    <text evidence="8">The sequence shown here is derived from an EMBL/GenBank/DDBJ whole genome shotgun (WGS) entry which is preliminary data.</text>
</comment>
<feature type="transmembrane region" description="Helical" evidence="6">
    <location>
        <begin position="339"/>
        <end position="359"/>
    </location>
</feature>
<name>A0ABT6ZU01_9ACTN</name>
<gene>
    <name evidence="8" type="ORF">NMN56_009160</name>
</gene>
<evidence type="ECO:0000256" key="4">
    <source>
        <dbReference type="ARBA" id="ARBA00023136"/>
    </source>
</evidence>
<keyword evidence="9" id="KW-1185">Reference proteome</keyword>
<evidence type="ECO:0000256" key="3">
    <source>
        <dbReference type="ARBA" id="ARBA00022989"/>
    </source>
</evidence>
<feature type="transmembrane region" description="Helical" evidence="6">
    <location>
        <begin position="243"/>
        <end position="261"/>
    </location>
</feature>
<feature type="transmembrane region" description="Helical" evidence="6">
    <location>
        <begin position="281"/>
        <end position="301"/>
    </location>
</feature>
<organism evidence="8 9">
    <name type="scientific">Streptomyces iconiensis</name>
    <dbReference type="NCBI Taxonomy" id="1384038"/>
    <lineage>
        <taxon>Bacteria</taxon>
        <taxon>Bacillati</taxon>
        <taxon>Actinomycetota</taxon>
        <taxon>Actinomycetes</taxon>
        <taxon>Kitasatosporales</taxon>
        <taxon>Streptomycetaceae</taxon>
        <taxon>Streptomyces</taxon>
    </lineage>
</organism>
<evidence type="ECO:0000256" key="6">
    <source>
        <dbReference type="SAM" id="Phobius"/>
    </source>
</evidence>
<feature type="transmembrane region" description="Helical" evidence="6">
    <location>
        <begin position="92"/>
        <end position="116"/>
    </location>
</feature>
<feature type="transmembrane region" description="Helical" evidence="6">
    <location>
        <begin position="496"/>
        <end position="519"/>
    </location>
</feature>
<dbReference type="PIRSF" id="PIRSF006060">
    <property type="entry name" value="AA_transporter"/>
    <property type="match status" value="1"/>
</dbReference>
<feature type="transmembrane region" description="Helical" evidence="6">
    <location>
        <begin position="137"/>
        <end position="159"/>
    </location>
</feature>
<evidence type="ECO:0000313" key="9">
    <source>
        <dbReference type="Proteomes" id="UP001214441"/>
    </source>
</evidence>
<dbReference type="PANTHER" id="PTHR42770">
    <property type="entry name" value="AMINO ACID TRANSPORTER-RELATED"/>
    <property type="match status" value="1"/>
</dbReference>
<dbReference type="Pfam" id="PF00324">
    <property type="entry name" value="AA_permease"/>
    <property type="match status" value="1"/>
</dbReference>
<proteinExistence type="predicted"/>
<feature type="domain" description="Amino acid permease/ SLC12A" evidence="7">
    <location>
        <begin position="65"/>
        <end position="493"/>
    </location>
</feature>
<dbReference type="EMBL" id="JANCPR020000007">
    <property type="protein sequence ID" value="MDJ1132116.1"/>
    <property type="molecule type" value="Genomic_DNA"/>
</dbReference>
<comment type="subcellular location">
    <subcellularLocation>
        <location evidence="1">Membrane</location>
        <topology evidence="1">Multi-pass membrane protein</topology>
    </subcellularLocation>
</comment>
<dbReference type="RefSeq" id="WP_274042427.1">
    <property type="nucleotide sequence ID" value="NZ_JANCPR020000007.1"/>
</dbReference>
<feature type="transmembrane region" description="Helical" evidence="6">
    <location>
        <begin position="179"/>
        <end position="195"/>
    </location>
</feature>
<evidence type="ECO:0000259" key="7">
    <source>
        <dbReference type="Pfam" id="PF00324"/>
    </source>
</evidence>
<dbReference type="Proteomes" id="UP001214441">
    <property type="component" value="Unassembled WGS sequence"/>
</dbReference>
<evidence type="ECO:0000256" key="2">
    <source>
        <dbReference type="ARBA" id="ARBA00022692"/>
    </source>
</evidence>
<evidence type="ECO:0000256" key="5">
    <source>
        <dbReference type="SAM" id="MobiDB-lite"/>
    </source>
</evidence>
<evidence type="ECO:0000313" key="8">
    <source>
        <dbReference type="EMBL" id="MDJ1132116.1"/>
    </source>
</evidence>
<feature type="transmembrane region" description="Helical" evidence="6">
    <location>
        <begin position="401"/>
        <end position="419"/>
    </location>
</feature>
<keyword evidence="3 6" id="KW-1133">Transmembrane helix</keyword>
<dbReference type="InterPro" id="IPR004841">
    <property type="entry name" value="AA-permease/SLC12A_dom"/>
</dbReference>
<accession>A0ABT6ZU01</accession>